<dbReference type="Proteomes" id="UP000199119">
    <property type="component" value="Unassembled WGS sequence"/>
</dbReference>
<organism evidence="2 3">
    <name type="scientific">Paracidovorax wautersii</name>
    <dbReference type="NCBI Taxonomy" id="1177982"/>
    <lineage>
        <taxon>Bacteria</taxon>
        <taxon>Pseudomonadati</taxon>
        <taxon>Pseudomonadota</taxon>
        <taxon>Betaproteobacteria</taxon>
        <taxon>Burkholderiales</taxon>
        <taxon>Comamonadaceae</taxon>
        <taxon>Paracidovorax</taxon>
    </lineage>
</organism>
<dbReference type="OrthoDB" id="9151999at2"/>
<gene>
    <name evidence="2" type="ORF">SAMN04489711_10777</name>
</gene>
<protein>
    <submittedName>
        <fullName evidence="2">Uncharacterized protein</fullName>
    </submittedName>
</protein>
<accession>A0A1I2EG17</accession>
<reference evidence="3" key="1">
    <citation type="submission" date="2016-10" db="EMBL/GenBank/DDBJ databases">
        <authorList>
            <person name="Varghese N."/>
            <person name="Submissions S."/>
        </authorList>
    </citation>
    <scope>NUCLEOTIDE SEQUENCE [LARGE SCALE GENOMIC DNA]</scope>
    <source>
        <strain evidence="3">DSM 27981</strain>
    </source>
</reference>
<feature type="region of interest" description="Disordered" evidence="1">
    <location>
        <begin position="53"/>
        <end position="77"/>
    </location>
</feature>
<keyword evidence="3" id="KW-1185">Reference proteome</keyword>
<dbReference type="EMBL" id="FONX01000007">
    <property type="protein sequence ID" value="SFE91506.1"/>
    <property type="molecule type" value="Genomic_DNA"/>
</dbReference>
<evidence type="ECO:0000256" key="1">
    <source>
        <dbReference type="SAM" id="MobiDB-lite"/>
    </source>
</evidence>
<proteinExistence type="predicted"/>
<dbReference type="STRING" id="1177982.SAMN04489711_10777"/>
<evidence type="ECO:0000313" key="3">
    <source>
        <dbReference type="Proteomes" id="UP000199119"/>
    </source>
</evidence>
<sequence>MPTAVFQVAILADRADDSAALAHALDAAVRADLPAGREWLLQGRTELQAQVLDPALPTESDEATRAGPAGQGEARIPGPGAIEAAARRHAATYQLTLLGGLEGPVPDAPAEALHARLRDALHAAQIPYQVLYGDMQARVRQASSALMALAGVRRAKAAAAETQAPASAADRPLRMRSWGCEKCSDPECEHQLFQRLIAAR</sequence>
<dbReference type="RefSeq" id="WP_139222819.1">
    <property type="nucleotide sequence ID" value="NZ_FONX01000007.1"/>
</dbReference>
<evidence type="ECO:0000313" key="2">
    <source>
        <dbReference type="EMBL" id="SFE91506.1"/>
    </source>
</evidence>
<dbReference type="AlphaFoldDB" id="A0A1I2EG17"/>
<name>A0A1I2EG17_9BURK</name>